<keyword evidence="1" id="KW-1133">Transmembrane helix</keyword>
<dbReference type="RefSeq" id="XP_047761271.1">
    <property type="nucleotide sequence ID" value="XM_047903949.1"/>
</dbReference>
<name>A0A9Q8P875_PASFU</name>
<reference evidence="2" key="1">
    <citation type="submission" date="2021-12" db="EMBL/GenBank/DDBJ databases">
        <authorList>
            <person name="Zaccaron A."/>
            <person name="Stergiopoulos I."/>
        </authorList>
    </citation>
    <scope>NUCLEOTIDE SEQUENCE</scope>
    <source>
        <strain evidence="2">Race5_Kim</strain>
    </source>
</reference>
<evidence type="ECO:0000256" key="1">
    <source>
        <dbReference type="SAM" id="Phobius"/>
    </source>
</evidence>
<dbReference type="EMBL" id="CP090166">
    <property type="protein sequence ID" value="UJO16905.1"/>
    <property type="molecule type" value="Genomic_DNA"/>
</dbReference>
<keyword evidence="1" id="KW-0472">Membrane</keyword>
<proteinExistence type="predicted"/>
<dbReference type="Proteomes" id="UP000756132">
    <property type="component" value="Chromosome 4"/>
</dbReference>
<evidence type="ECO:0000313" key="2">
    <source>
        <dbReference type="EMBL" id="UJO16905.1"/>
    </source>
</evidence>
<keyword evidence="1" id="KW-0812">Transmembrane</keyword>
<protein>
    <submittedName>
        <fullName evidence="2">Uncharacterized protein</fullName>
    </submittedName>
</protein>
<organism evidence="2 3">
    <name type="scientific">Passalora fulva</name>
    <name type="common">Tomato leaf mold</name>
    <name type="synonym">Cladosporium fulvum</name>
    <dbReference type="NCBI Taxonomy" id="5499"/>
    <lineage>
        <taxon>Eukaryota</taxon>
        <taxon>Fungi</taxon>
        <taxon>Dikarya</taxon>
        <taxon>Ascomycota</taxon>
        <taxon>Pezizomycotina</taxon>
        <taxon>Dothideomycetes</taxon>
        <taxon>Dothideomycetidae</taxon>
        <taxon>Mycosphaerellales</taxon>
        <taxon>Mycosphaerellaceae</taxon>
        <taxon>Fulvia</taxon>
    </lineage>
</organism>
<reference evidence="2" key="2">
    <citation type="journal article" date="2022" name="Microb. Genom.">
        <title>A chromosome-scale genome assembly of the tomato pathogen Cladosporium fulvum reveals a compartmentalized genome architecture and the presence of a dispensable chromosome.</title>
        <authorList>
            <person name="Zaccaron A.Z."/>
            <person name="Chen L.H."/>
            <person name="Samaras A."/>
            <person name="Stergiopoulos I."/>
        </authorList>
    </citation>
    <scope>NUCLEOTIDE SEQUENCE</scope>
    <source>
        <strain evidence="2">Race5_Kim</strain>
    </source>
</reference>
<dbReference type="KEGG" id="ffu:CLAFUR5_04801"/>
<keyword evidence="3" id="KW-1185">Reference proteome</keyword>
<feature type="transmembrane region" description="Helical" evidence="1">
    <location>
        <begin position="252"/>
        <end position="279"/>
    </location>
</feature>
<dbReference type="AlphaFoldDB" id="A0A9Q8P875"/>
<gene>
    <name evidence="2" type="ORF">CLAFUR5_04801</name>
</gene>
<evidence type="ECO:0000313" key="3">
    <source>
        <dbReference type="Proteomes" id="UP000756132"/>
    </source>
</evidence>
<sequence>MAMSNKKRPYHIFSLPQELEDIIFAYAYDGSDQKKVIVPRKEGADLRHLRAASLPQVNHQQVAPAARAWVESHQISTSGVAPGIIDRDILSGSHGVLHAFATDVKATLWDVHEEENFEEKYPRLRKLTVAVDPSYLGGVFRREQVRRFKKEIPSDLTDDDIRASDAYRRLMALKKVYHLTVVSTRPDLRPSELLATSLQRLERVVRDDLKHRPKKGSTDSTPISTAMPLYLGSEVPCEIQWIELWRIKARRILVRLIACLAVLSMLWACGGFASCWSGFDVEGYRP</sequence>
<dbReference type="GeneID" id="71984679"/>
<accession>A0A9Q8P875</accession>